<dbReference type="RefSeq" id="WP_184841004.1">
    <property type="nucleotide sequence ID" value="NZ_BAAAVN010000002.1"/>
</dbReference>
<evidence type="ECO:0000256" key="1">
    <source>
        <dbReference type="SAM" id="Phobius"/>
    </source>
</evidence>
<accession>A0A841DX24</accession>
<keyword evidence="1" id="KW-0472">Membrane</keyword>
<dbReference type="AlphaFoldDB" id="A0A841DX24"/>
<feature type="transmembrane region" description="Helical" evidence="1">
    <location>
        <begin position="76"/>
        <end position="95"/>
    </location>
</feature>
<sequence length="256" mass="27737">MSGTTVSDRATLPRGVTDLRRFKHVVNAMTQGMRQMLVGYWVVMLVALLGVGIVIALLTGGVKASVWDYGTQSPKYFSMAIGITLTPAFFTLLIAQGVTRRMYSVASGIYLTGTAAATALLWLLAYQAEHALYAGQGWPDKLTNPHLFTNTSQGGLIFAEFFLMILAHEVTGWLLGITFFRLGFWRGVLLLPVSLVPAVAAELLLVAQWLADLLRNTGYQRPPLAIAIPSVLIVSALGVYTGYRLLLPLAPKPAKG</sequence>
<protein>
    <submittedName>
        <fullName evidence="2">Putative membrane protein</fullName>
    </submittedName>
</protein>
<evidence type="ECO:0000313" key="2">
    <source>
        <dbReference type="EMBL" id="MBB5983192.1"/>
    </source>
</evidence>
<dbReference type="Proteomes" id="UP000558997">
    <property type="component" value="Unassembled WGS sequence"/>
</dbReference>
<feature type="transmembrane region" description="Helical" evidence="1">
    <location>
        <begin position="155"/>
        <end position="176"/>
    </location>
</feature>
<feature type="transmembrane region" description="Helical" evidence="1">
    <location>
        <begin position="37"/>
        <end position="56"/>
    </location>
</feature>
<organism evidence="2 3">
    <name type="scientific">Kribbella solani</name>
    <dbReference type="NCBI Taxonomy" id="236067"/>
    <lineage>
        <taxon>Bacteria</taxon>
        <taxon>Bacillati</taxon>
        <taxon>Actinomycetota</taxon>
        <taxon>Actinomycetes</taxon>
        <taxon>Propionibacteriales</taxon>
        <taxon>Kribbellaceae</taxon>
        <taxon>Kribbella</taxon>
    </lineage>
</organism>
<name>A0A841DX24_9ACTN</name>
<keyword evidence="1" id="KW-1133">Transmembrane helix</keyword>
<feature type="transmembrane region" description="Helical" evidence="1">
    <location>
        <begin position="102"/>
        <end position="125"/>
    </location>
</feature>
<comment type="caution">
    <text evidence="2">The sequence shown here is derived from an EMBL/GenBank/DDBJ whole genome shotgun (WGS) entry which is preliminary data.</text>
</comment>
<feature type="transmembrane region" description="Helical" evidence="1">
    <location>
        <begin position="188"/>
        <end position="211"/>
    </location>
</feature>
<reference evidence="2 3" key="1">
    <citation type="submission" date="2020-08" db="EMBL/GenBank/DDBJ databases">
        <title>Sequencing the genomes of 1000 actinobacteria strains.</title>
        <authorList>
            <person name="Klenk H.-P."/>
        </authorList>
    </citation>
    <scope>NUCLEOTIDE SEQUENCE [LARGE SCALE GENOMIC DNA]</scope>
    <source>
        <strain evidence="2 3">DSM 17294</strain>
    </source>
</reference>
<evidence type="ECO:0000313" key="3">
    <source>
        <dbReference type="Proteomes" id="UP000558997"/>
    </source>
</evidence>
<keyword evidence="1" id="KW-0812">Transmembrane</keyword>
<dbReference type="EMBL" id="JACHNF010000001">
    <property type="protein sequence ID" value="MBB5983192.1"/>
    <property type="molecule type" value="Genomic_DNA"/>
</dbReference>
<gene>
    <name evidence="2" type="ORF">HDA44_006533</name>
</gene>
<proteinExistence type="predicted"/>
<feature type="transmembrane region" description="Helical" evidence="1">
    <location>
        <begin position="223"/>
        <end position="246"/>
    </location>
</feature>
<keyword evidence="3" id="KW-1185">Reference proteome</keyword>